<accession>A0ABQ4P0K9</accession>
<reference evidence="1 2" key="1">
    <citation type="submission" date="2021-05" db="EMBL/GenBank/DDBJ databases">
        <title>Molecular characterization for Shewanella algae harboring chromosomal blaOXA-55-like strains isolated from clinical and environment sample.</title>
        <authorList>
            <person name="Ohama Y."/>
            <person name="Aoki K."/>
            <person name="Harada S."/>
            <person name="Moriya K."/>
            <person name="Ishii Y."/>
            <person name="Tateda K."/>
        </authorList>
    </citation>
    <scope>NUCLEOTIDE SEQUENCE [LARGE SCALE GENOMIC DNA]</scope>
    <source>
        <strain evidence="1 2">MBTL60-118</strain>
    </source>
</reference>
<protein>
    <submittedName>
        <fullName evidence="1">Uncharacterized protein</fullName>
    </submittedName>
</protein>
<sequence>MGTYEVVEDVKPLNSDARREVIYKYFYHLSSYRRFVAQFNSEKALKKGLTVHMNKCNKAYSLGLDANQIQVDLLVMVQSVN</sequence>
<proteinExistence type="predicted"/>
<evidence type="ECO:0000313" key="1">
    <source>
        <dbReference type="EMBL" id="GIU41052.1"/>
    </source>
</evidence>
<gene>
    <name evidence="1" type="ORF">TUM3794_20560</name>
</gene>
<comment type="caution">
    <text evidence="1">The sequence shown here is derived from an EMBL/GenBank/DDBJ whole genome shotgun (WGS) entry which is preliminary data.</text>
</comment>
<evidence type="ECO:0000313" key="2">
    <source>
        <dbReference type="Proteomes" id="UP000773469"/>
    </source>
</evidence>
<dbReference type="Proteomes" id="UP000773469">
    <property type="component" value="Unassembled WGS sequence"/>
</dbReference>
<dbReference type="EMBL" id="BPEU01000013">
    <property type="protein sequence ID" value="GIU41052.1"/>
    <property type="molecule type" value="Genomic_DNA"/>
</dbReference>
<name>A0ABQ4P0K9_SHECO</name>
<keyword evidence="2" id="KW-1185">Reference proteome</keyword>
<organism evidence="1 2">
    <name type="scientific">Shewanella colwelliana</name>
    <name type="common">Alteromonas colwelliana</name>
    <dbReference type="NCBI Taxonomy" id="23"/>
    <lineage>
        <taxon>Bacteria</taxon>
        <taxon>Pseudomonadati</taxon>
        <taxon>Pseudomonadota</taxon>
        <taxon>Gammaproteobacteria</taxon>
        <taxon>Alteromonadales</taxon>
        <taxon>Shewanellaceae</taxon>
        <taxon>Shewanella</taxon>
    </lineage>
</organism>